<feature type="chain" id="PRO_5001695595" evidence="8">
    <location>
        <begin position="21"/>
        <end position="443"/>
    </location>
</feature>
<sequence>MKKLFLILMAGLLVGPSVMAQQLEELTFEKAIQLGLDNNFEVKIAINEVELAELDRSLGQSLLLPTLGATYVGSYRNEDVEQRFLNDPAPRILDGAQTYNRNFTLATIYGFNPEAFVALRRLGKLTEVSELEAKVVIENTVASISSSYYRMVLELQRYKVLRKALELSDERLDIARAQYEFGRASKRDFLAAQVDYNADLASLVTQEQVIENTRINLNQLLAVDPEHQYMVNDTITIADDIQLVDLIENAYTDNKQFLATQRMENVAYLQLREARALRLPYLTINGSYNNSILTSDAGFVLENRVDGLTAGATVGINLFSGFSVNRRIQSARVQQYNQQHVLQQYEIQMKSDIYRSYNVYTNTKRLLDIERKNYEVAIENSDIALERFRLGITGYLEFRDAQVNRLQAESRLIEAIYNIKESEIELMRLAGKIYFQNPQERLN</sequence>
<organism evidence="9 10">
    <name type="scientific">Anditalea andensis</name>
    <dbReference type="NCBI Taxonomy" id="1048983"/>
    <lineage>
        <taxon>Bacteria</taxon>
        <taxon>Pseudomonadati</taxon>
        <taxon>Bacteroidota</taxon>
        <taxon>Cytophagia</taxon>
        <taxon>Cytophagales</taxon>
        <taxon>Cytophagaceae</taxon>
        <taxon>Anditalea</taxon>
    </lineage>
</organism>
<dbReference type="Proteomes" id="UP000027821">
    <property type="component" value="Unassembled WGS sequence"/>
</dbReference>
<keyword evidence="6" id="KW-0472">Membrane</keyword>
<dbReference type="GO" id="GO:1990281">
    <property type="term" value="C:efflux pump complex"/>
    <property type="evidence" value="ECO:0007669"/>
    <property type="project" value="TreeGrafter"/>
</dbReference>
<name>A0A074KWD1_9BACT</name>
<keyword evidence="8" id="KW-0732">Signal</keyword>
<evidence type="ECO:0000313" key="9">
    <source>
        <dbReference type="EMBL" id="KEO73229.1"/>
    </source>
</evidence>
<evidence type="ECO:0000256" key="1">
    <source>
        <dbReference type="ARBA" id="ARBA00004442"/>
    </source>
</evidence>
<accession>A0A074KWD1</accession>
<dbReference type="PANTHER" id="PTHR30026">
    <property type="entry name" value="OUTER MEMBRANE PROTEIN TOLC"/>
    <property type="match status" value="1"/>
</dbReference>
<evidence type="ECO:0000256" key="3">
    <source>
        <dbReference type="ARBA" id="ARBA00022448"/>
    </source>
</evidence>
<dbReference type="eggNOG" id="COG1538">
    <property type="taxonomic scope" value="Bacteria"/>
</dbReference>
<reference evidence="9 10" key="1">
    <citation type="submission" date="2014-04" db="EMBL/GenBank/DDBJ databases">
        <title>Characterization and application of a salt tolerant electro-active bacterium.</title>
        <authorList>
            <person name="Yang L."/>
            <person name="Wei S."/>
            <person name="Tay Q.X.M."/>
        </authorList>
    </citation>
    <scope>NUCLEOTIDE SEQUENCE [LARGE SCALE GENOMIC DNA]</scope>
    <source>
        <strain evidence="9 10">LY1</strain>
    </source>
</reference>
<evidence type="ECO:0000256" key="2">
    <source>
        <dbReference type="ARBA" id="ARBA00007613"/>
    </source>
</evidence>
<dbReference type="InterPro" id="IPR003423">
    <property type="entry name" value="OMP_efflux"/>
</dbReference>
<dbReference type="InterPro" id="IPR051906">
    <property type="entry name" value="TolC-like"/>
</dbReference>
<comment type="similarity">
    <text evidence="2">Belongs to the outer membrane factor (OMF) (TC 1.B.17) family.</text>
</comment>
<comment type="subcellular location">
    <subcellularLocation>
        <location evidence="1">Cell outer membrane</location>
    </subcellularLocation>
</comment>
<evidence type="ECO:0000256" key="5">
    <source>
        <dbReference type="ARBA" id="ARBA00022692"/>
    </source>
</evidence>
<comment type="caution">
    <text evidence="9">The sequence shown here is derived from an EMBL/GenBank/DDBJ whole genome shotgun (WGS) entry which is preliminary data.</text>
</comment>
<keyword evidence="10" id="KW-1185">Reference proteome</keyword>
<gene>
    <name evidence="9" type="ORF">EL17_12810</name>
</gene>
<dbReference type="Pfam" id="PF02321">
    <property type="entry name" value="OEP"/>
    <property type="match status" value="1"/>
</dbReference>
<evidence type="ECO:0000256" key="7">
    <source>
        <dbReference type="ARBA" id="ARBA00023237"/>
    </source>
</evidence>
<feature type="signal peptide" evidence="8">
    <location>
        <begin position="1"/>
        <end position="20"/>
    </location>
</feature>
<proteinExistence type="inferred from homology"/>
<keyword evidence="5" id="KW-0812">Transmembrane</keyword>
<evidence type="ECO:0000313" key="10">
    <source>
        <dbReference type="Proteomes" id="UP000027821"/>
    </source>
</evidence>
<dbReference type="GO" id="GO:0009279">
    <property type="term" value="C:cell outer membrane"/>
    <property type="evidence" value="ECO:0007669"/>
    <property type="project" value="UniProtKB-SubCell"/>
</dbReference>
<dbReference type="RefSeq" id="WP_035074986.1">
    <property type="nucleotide sequence ID" value="NZ_JMIH01000022.1"/>
</dbReference>
<dbReference type="SUPFAM" id="SSF56954">
    <property type="entry name" value="Outer membrane efflux proteins (OEP)"/>
    <property type="match status" value="1"/>
</dbReference>
<evidence type="ECO:0000256" key="6">
    <source>
        <dbReference type="ARBA" id="ARBA00023136"/>
    </source>
</evidence>
<dbReference type="OrthoDB" id="9771205at2"/>
<keyword evidence="7" id="KW-0998">Cell outer membrane</keyword>
<dbReference type="EMBL" id="JMIH01000022">
    <property type="protein sequence ID" value="KEO73229.1"/>
    <property type="molecule type" value="Genomic_DNA"/>
</dbReference>
<protein>
    <submittedName>
        <fullName evidence="9">Transporter</fullName>
    </submittedName>
</protein>
<dbReference type="STRING" id="1048983.EL17_12810"/>
<dbReference type="Gene3D" id="1.20.1600.10">
    <property type="entry name" value="Outer membrane efflux proteins (OEP)"/>
    <property type="match status" value="1"/>
</dbReference>
<dbReference type="PANTHER" id="PTHR30026:SF20">
    <property type="entry name" value="OUTER MEMBRANE PROTEIN TOLC"/>
    <property type="match status" value="1"/>
</dbReference>
<dbReference type="GO" id="GO:0015288">
    <property type="term" value="F:porin activity"/>
    <property type="evidence" value="ECO:0007669"/>
    <property type="project" value="TreeGrafter"/>
</dbReference>
<evidence type="ECO:0000256" key="8">
    <source>
        <dbReference type="SAM" id="SignalP"/>
    </source>
</evidence>
<keyword evidence="3" id="KW-0813">Transport</keyword>
<dbReference type="AlphaFoldDB" id="A0A074KWD1"/>
<keyword evidence="4" id="KW-1134">Transmembrane beta strand</keyword>
<dbReference type="GO" id="GO:0015562">
    <property type="term" value="F:efflux transmembrane transporter activity"/>
    <property type="evidence" value="ECO:0007669"/>
    <property type="project" value="InterPro"/>
</dbReference>
<evidence type="ECO:0000256" key="4">
    <source>
        <dbReference type="ARBA" id="ARBA00022452"/>
    </source>
</evidence>